<comment type="caution">
    <text evidence="4">The sequence shown here is derived from an EMBL/GenBank/DDBJ whole genome shotgun (WGS) entry which is preliminary data.</text>
</comment>
<dbReference type="InterPro" id="IPR050789">
    <property type="entry name" value="Diverse_Enzym_Activities"/>
</dbReference>
<dbReference type="Pfam" id="PF00144">
    <property type="entry name" value="Beta-lactamase"/>
    <property type="match status" value="1"/>
</dbReference>
<feature type="domain" description="Beta-lactamase-related" evidence="3">
    <location>
        <begin position="19"/>
        <end position="371"/>
    </location>
</feature>
<reference evidence="4 5" key="1">
    <citation type="submission" date="2019-12" db="EMBL/GenBank/DDBJ databases">
        <title>A genome sequence resource for the geographically widespread anthracnose pathogen Colletotrichum asianum.</title>
        <authorList>
            <person name="Meng Y."/>
        </authorList>
    </citation>
    <scope>NUCLEOTIDE SEQUENCE [LARGE SCALE GENOMIC DNA]</scope>
    <source>
        <strain evidence="4 5">ICMP 18580</strain>
    </source>
</reference>
<dbReference type="PANTHER" id="PTHR43283:SF17">
    <property type="entry name" value="(LOVD), PUTATIVE (AFU_ORTHOLOGUE AFUA_5G00920)-RELATED"/>
    <property type="match status" value="1"/>
</dbReference>
<evidence type="ECO:0000259" key="3">
    <source>
        <dbReference type="Pfam" id="PF00144"/>
    </source>
</evidence>
<dbReference type="PANTHER" id="PTHR43283">
    <property type="entry name" value="BETA-LACTAMASE-RELATED"/>
    <property type="match status" value="1"/>
</dbReference>
<gene>
    <name evidence="4" type="ORF">GQ607_012725</name>
</gene>
<dbReference type="EMBL" id="WOWK01000088">
    <property type="protein sequence ID" value="KAF0319957.1"/>
    <property type="molecule type" value="Genomic_DNA"/>
</dbReference>
<evidence type="ECO:0000313" key="4">
    <source>
        <dbReference type="EMBL" id="KAF0319957.1"/>
    </source>
</evidence>
<accession>A0A8H3ZLE9</accession>
<sequence>MTASLDAILARNTPAPDQDAAGKVPGAAFIVVNKDGVLYNASAGRIDPAPGSRPWSADTFTHVASLTKIITATSIMQLVERGLVDLDVDMRELVPRLGQMPILRGFTEDEKPILEDNEVPITLRMLLTHTVGLSYDVIEPDLMRWHNAVGRKATNLDWSLDGFHTPVLFKPGESFYYGTAIDWAGQALEKITGKTLGEYMSENIFDPLGMKDTGFWPEKLPHTADRTATWSYRGEDGSSIAPGQQMFAKEHPVESGGAGLLTTAQDYSKFLHALLTNQIVKEETVDEMFRPQLNEKIARDSREFANKSLTAVEFGPELKLNYGLSGFINMEDAEGKRKKGSMAWSGMCNSHWWMDRESGIAAVLVVQLMPFGDPTFVKLFDELERAVYSDLLATA</sequence>
<dbReference type="Gene3D" id="3.40.710.10">
    <property type="entry name" value="DD-peptidase/beta-lactamase superfamily"/>
    <property type="match status" value="1"/>
</dbReference>
<dbReference type="InterPro" id="IPR012338">
    <property type="entry name" value="Beta-lactam/transpept-like"/>
</dbReference>
<dbReference type="SUPFAM" id="SSF56601">
    <property type="entry name" value="beta-lactamase/transpeptidase-like"/>
    <property type="match status" value="1"/>
</dbReference>
<protein>
    <submittedName>
        <fullName evidence="4">Beta-lactamase</fullName>
    </submittedName>
</protein>
<evidence type="ECO:0000256" key="1">
    <source>
        <dbReference type="ARBA" id="ARBA00009009"/>
    </source>
</evidence>
<keyword evidence="5" id="KW-1185">Reference proteome</keyword>
<organism evidence="4 5">
    <name type="scientific">Colletotrichum asianum</name>
    <dbReference type="NCBI Taxonomy" id="702518"/>
    <lineage>
        <taxon>Eukaryota</taxon>
        <taxon>Fungi</taxon>
        <taxon>Dikarya</taxon>
        <taxon>Ascomycota</taxon>
        <taxon>Pezizomycotina</taxon>
        <taxon>Sordariomycetes</taxon>
        <taxon>Hypocreomycetidae</taxon>
        <taxon>Glomerellales</taxon>
        <taxon>Glomerellaceae</taxon>
        <taxon>Colletotrichum</taxon>
        <taxon>Colletotrichum gloeosporioides species complex</taxon>
    </lineage>
</organism>
<evidence type="ECO:0000313" key="5">
    <source>
        <dbReference type="Proteomes" id="UP000434172"/>
    </source>
</evidence>
<comment type="similarity">
    <text evidence="1">Belongs to the class-A beta-lactamase family.</text>
</comment>
<keyword evidence="2" id="KW-0378">Hydrolase</keyword>
<proteinExistence type="inferred from homology"/>
<dbReference type="InterPro" id="IPR001466">
    <property type="entry name" value="Beta-lactam-related"/>
</dbReference>
<name>A0A8H3ZLE9_9PEZI</name>
<dbReference type="OrthoDB" id="428260at2759"/>
<dbReference type="AlphaFoldDB" id="A0A8H3ZLE9"/>
<dbReference type="Proteomes" id="UP000434172">
    <property type="component" value="Unassembled WGS sequence"/>
</dbReference>
<evidence type="ECO:0000256" key="2">
    <source>
        <dbReference type="ARBA" id="ARBA00022801"/>
    </source>
</evidence>
<dbReference type="GO" id="GO:0016787">
    <property type="term" value="F:hydrolase activity"/>
    <property type="evidence" value="ECO:0007669"/>
    <property type="project" value="UniProtKB-KW"/>
</dbReference>